<name>A0ABZ2YRG7_9BACT</name>
<dbReference type="InterPro" id="IPR000909">
    <property type="entry name" value="PLipase_C_PInositol-sp_X_dom"/>
</dbReference>
<evidence type="ECO:0000259" key="7">
    <source>
        <dbReference type="SMART" id="SM00148"/>
    </source>
</evidence>
<evidence type="ECO:0000256" key="3">
    <source>
        <dbReference type="ARBA" id="ARBA00019758"/>
    </source>
</evidence>
<dbReference type="PROSITE" id="PS50007">
    <property type="entry name" value="PIPLC_X_DOMAIN"/>
    <property type="match status" value="1"/>
</dbReference>
<keyword evidence="6" id="KW-0732">Signal</keyword>
<sequence length="325" mass="35563">MSIKTRLQAAALAAITLFGISCSKDARETSPLLRPESLSGAAPQATLLAVMNSWMTGLPDNTNLARITIPGTHDSGARFEPIGGTAKCQHLTIGEQLEAGVRFLDIRCRHIGDAFAIHHGSIYQNLNFTDVITACVSFLDNHPGETIIMCVKEEYDPTGNTRSFEQTFDAYVAVNPGRWHMGASVPNLGSVRNKIVLLRRFGASSLPKGIDATNWADNTTFTSSNADATLRVQDQYVVPDNNAKWTGVTNLFNEANTSTNNTLFINFTSGYKSLIFGIPRITTVSNNINPRINTYFTTNTFGRYGIIPMDFVDATRAQLIVESNF</sequence>
<evidence type="ECO:0000256" key="2">
    <source>
        <dbReference type="ARBA" id="ARBA00012581"/>
    </source>
</evidence>
<protein>
    <recommendedName>
        <fullName evidence="3">1-phosphatidylinositol phosphodiesterase</fullName>
        <ecNumber evidence="2">4.6.1.13</ecNumber>
    </recommendedName>
    <alternativeName>
        <fullName evidence="4">Phosphatidylinositol diacylglycerol-lyase</fullName>
    </alternativeName>
    <alternativeName>
        <fullName evidence="5">Phosphatidylinositol-specific phospholipase C</fullName>
    </alternativeName>
</protein>
<evidence type="ECO:0000256" key="1">
    <source>
        <dbReference type="ARBA" id="ARBA00001316"/>
    </source>
</evidence>
<dbReference type="InterPro" id="IPR051057">
    <property type="entry name" value="PI-PLC_domain"/>
</dbReference>
<evidence type="ECO:0000256" key="5">
    <source>
        <dbReference type="ARBA" id="ARBA00030782"/>
    </source>
</evidence>
<dbReference type="InterPro" id="IPR017946">
    <property type="entry name" value="PLC-like_Pdiesterase_TIM-brl"/>
</dbReference>
<dbReference type="SUPFAM" id="SSF51695">
    <property type="entry name" value="PLC-like phosphodiesterases"/>
    <property type="match status" value="1"/>
</dbReference>
<dbReference type="PANTHER" id="PTHR13593">
    <property type="match status" value="1"/>
</dbReference>
<feature type="domain" description="Phosphatidylinositol-specific phospholipase C X" evidence="7">
    <location>
        <begin position="60"/>
        <end position="200"/>
    </location>
</feature>
<accession>A0ABZ2YRG7</accession>
<organism evidence="8 9">
    <name type="scientific">Chitinophaga pollutisoli</name>
    <dbReference type="NCBI Taxonomy" id="3133966"/>
    <lineage>
        <taxon>Bacteria</taxon>
        <taxon>Pseudomonadati</taxon>
        <taxon>Bacteroidota</taxon>
        <taxon>Chitinophagia</taxon>
        <taxon>Chitinophagales</taxon>
        <taxon>Chitinophagaceae</taxon>
        <taxon>Chitinophaga</taxon>
    </lineage>
</organism>
<reference evidence="9" key="1">
    <citation type="submission" date="2024-03" db="EMBL/GenBank/DDBJ databases">
        <title>Chitinophaga horti sp. nov., isolated from garden soil.</title>
        <authorList>
            <person name="Lee D.S."/>
            <person name="Han D.M."/>
            <person name="Baek J.H."/>
            <person name="Choi D.G."/>
            <person name="Jeon J.H."/>
            <person name="Jeon C.O."/>
        </authorList>
    </citation>
    <scope>NUCLEOTIDE SEQUENCE [LARGE SCALE GENOMIC DNA]</scope>
    <source>
        <strain evidence="9">GPA1</strain>
    </source>
</reference>
<feature type="chain" id="PRO_5045191995" description="1-phosphatidylinositol phosphodiesterase" evidence="6">
    <location>
        <begin position="27"/>
        <end position="325"/>
    </location>
</feature>
<dbReference type="PROSITE" id="PS51257">
    <property type="entry name" value="PROKAR_LIPOPROTEIN"/>
    <property type="match status" value="1"/>
</dbReference>
<gene>
    <name evidence="8" type="ORF">WJU16_03655</name>
</gene>
<dbReference type="Pfam" id="PF00388">
    <property type="entry name" value="PI-PLC-X"/>
    <property type="match status" value="1"/>
</dbReference>
<dbReference type="EMBL" id="CP149822">
    <property type="protein sequence ID" value="WZN42130.1"/>
    <property type="molecule type" value="Genomic_DNA"/>
</dbReference>
<dbReference type="EC" id="4.6.1.13" evidence="2"/>
<evidence type="ECO:0000256" key="6">
    <source>
        <dbReference type="SAM" id="SignalP"/>
    </source>
</evidence>
<keyword evidence="9" id="KW-1185">Reference proteome</keyword>
<dbReference type="RefSeq" id="WP_341836966.1">
    <property type="nucleotide sequence ID" value="NZ_CP149822.1"/>
</dbReference>
<dbReference type="PANTHER" id="PTHR13593:SF113">
    <property type="entry name" value="SI:DKEY-266F7.9"/>
    <property type="match status" value="1"/>
</dbReference>
<dbReference type="Proteomes" id="UP001485459">
    <property type="component" value="Chromosome"/>
</dbReference>
<comment type="catalytic activity">
    <reaction evidence="1">
        <text>a 1,2-diacyl-sn-glycero-3-phospho-(1D-myo-inositol) = 1D-myo-inositol 1,2-cyclic phosphate + a 1,2-diacyl-sn-glycerol</text>
        <dbReference type="Rhea" id="RHEA:17093"/>
        <dbReference type="ChEBI" id="CHEBI:17815"/>
        <dbReference type="ChEBI" id="CHEBI:57880"/>
        <dbReference type="ChEBI" id="CHEBI:58484"/>
        <dbReference type="EC" id="4.6.1.13"/>
    </reaction>
</comment>
<proteinExistence type="predicted"/>
<evidence type="ECO:0000256" key="4">
    <source>
        <dbReference type="ARBA" id="ARBA00030474"/>
    </source>
</evidence>
<dbReference type="CDD" id="cd08586">
    <property type="entry name" value="PI-PLCc_BcPLC_like"/>
    <property type="match status" value="1"/>
</dbReference>
<dbReference type="Gene3D" id="3.20.20.190">
    <property type="entry name" value="Phosphatidylinositol (PI) phosphodiesterase"/>
    <property type="match status" value="1"/>
</dbReference>
<dbReference type="SMART" id="SM00148">
    <property type="entry name" value="PLCXc"/>
    <property type="match status" value="1"/>
</dbReference>
<feature type="signal peptide" evidence="6">
    <location>
        <begin position="1"/>
        <end position="26"/>
    </location>
</feature>
<evidence type="ECO:0000313" key="8">
    <source>
        <dbReference type="EMBL" id="WZN42130.1"/>
    </source>
</evidence>
<evidence type="ECO:0000313" key="9">
    <source>
        <dbReference type="Proteomes" id="UP001485459"/>
    </source>
</evidence>